<dbReference type="GO" id="GO:0007234">
    <property type="term" value="P:osmosensory signaling via phosphorelay pathway"/>
    <property type="evidence" value="ECO:0007669"/>
    <property type="project" value="TreeGrafter"/>
</dbReference>
<keyword evidence="7 14" id="KW-0812">Transmembrane</keyword>
<comment type="subcellular location">
    <subcellularLocation>
        <location evidence="2">Cell membrane</location>
        <topology evidence="2">Multi-pass membrane protein</topology>
    </subcellularLocation>
</comment>
<dbReference type="PROSITE" id="PS50112">
    <property type="entry name" value="PAS"/>
    <property type="match status" value="1"/>
</dbReference>
<evidence type="ECO:0000256" key="2">
    <source>
        <dbReference type="ARBA" id="ARBA00004651"/>
    </source>
</evidence>
<keyword evidence="6" id="KW-0808">Transferase</keyword>
<dbReference type="EMBL" id="DTMM01000034">
    <property type="protein sequence ID" value="HFT92668.1"/>
    <property type="molecule type" value="Genomic_DNA"/>
</dbReference>
<evidence type="ECO:0000256" key="5">
    <source>
        <dbReference type="ARBA" id="ARBA00022553"/>
    </source>
</evidence>
<dbReference type="InterPro" id="IPR017232">
    <property type="entry name" value="NtrY"/>
</dbReference>
<feature type="domain" description="PAS" evidence="16">
    <location>
        <begin position="399"/>
        <end position="452"/>
    </location>
</feature>
<evidence type="ECO:0000259" key="16">
    <source>
        <dbReference type="PROSITE" id="PS50112"/>
    </source>
</evidence>
<dbReference type="Gene3D" id="6.10.340.10">
    <property type="match status" value="1"/>
</dbReference>
<dbReference type="PROSITE" id="PS50109">
    <property type="entry name" value="HIS_KIN"/>
    <property type="match status" value="1"/>
</dbReference>
<dbReference type="CDD" id="cd00082">
    <property type="entry name" value="HisKA"/>
    <property type="match status" value="1"/>
</dbReference>
<dbReference type="Pfam" id="PF00512">
    <property type="entry name" value="HisKA"/>
    <property type="match status" value="1"/>
</dbReference>
<evidence type="ECO:0000259" key="17">
    <source>
        <dbReference type="PROSITE" id="PS50885"/>
    </source>
</evidence>
<evidence type="ECO:0000256" key="13">
    <source>
        <dbReference type="ARBA" id="ARBA00023136"/>
    </source>
</evidence>
<sequence length="752" mass="84065">MAVEETTEFRKKFLRSPVVLISAFLVLTLLTTFLEMRTPPAHYSSRLISHLIVIFLFNIDLILAISLILVLVRNIVKLYWDRRTGVFGSGFKSRLIGSFLLMVLIPSVLLFIVASGFLNNSVQRWFSFPITDSLHSSLEVAKGYYNQTKENTVLIAREISDEMSVRPGMVGHPEVLKAFLSLKRKEYDLAGVELYVLHPGSEPTRVLPVRIAQVNSLNVRLLDLPRDQITQALAKGGEAFVYSTGLGDLIRAVVPVAYPGPRGKRALSRQGAVVVNYFVPGRFLEKMRNITHAFRDYQALQKFKNPIRESYLLLFLMITLIIIFGAVWFGIYLARKITEPIGALEKATEEVAKGNLAVRVPESGQDEFAILIRSFNQMTEDLAHSNRTLQEANSELARRREYTETILEHIGTGVISVDRDGVISTVNHSAEDLLALPRNKALGVKLADLAHPAVPVFLDLVERVRENESPEVESSFELPEGQVKTFRIRTNRLADPGGVPGEGVVIVFDDITALLTAQKAQTWREIAQRVAHEIKNPLTPIQLSAQRLQKKFLDRAEDFPRVFQEAIQTIVDEVQGMKHLVDEFSSFARIPGSNPQSLDIVPILSDISWLYRSAHKDIEVVLEVPDEVPLLFLDKSAIRRVFVNLFDNAVNAMQESGRIDITVRPGQETVTVLFADTGPGVPSEYMDRIFLPHFSTKHQGMGLGLAIVHRILEEHGASITCSESSSGGALFSLVFPVRHVQKTVAAAIREDR</sequence>
<dbReference type="CDD" id="cd00130">
    <property type="entry name" value="PAS"/>
    <property type="match status" value="1"/>
</dbReference>
<keyword evidence="9" id="KW-0418">Kinase</keyword>
<keyword evidence="12" id="KW-0902">Two-component regulatory system</keyword>
<dbReference type="InterPro" id="IPR000014">
    <property type="entry name" value="PAS"/>
</dbReference>
<dbReference type="Pfam" id="PF02518">
    <property type="entry name" value="HATPase_c"/>
    <property type="match status" value="1"/>
</dbReference>
<dbReference type="SUPFAM" id="SSF55785">
    <property type="entry name" value="PYP-like sensor domain (PAS domain)"/>
    <property type="match status" value="1"/>
</dbReference>
<organism evidence="18">
    <name type="scientific">Leptospirillum ferriphilum</name>
    <dbReference type="NCBI Taxonomy" id="178606"/>
    <lineage>
        <taxon>Bacteria</taxon>
        <taxon>Pseudomonadati</taxon>
        <taxon>Nitrospirota</taxon>
        <taxon>Nitrospiria</taxon>
        <taxon>Nitrospirales</taxon>
        <taxon>Nitrospiraceae</taxon>
        <taxon>Leptospirillum</taxon>
    </lineage>
</organism>
<comment type="caution">
    <text evidence="18">The sequence shown here is derived from an EMBL/GenBank/DDBJ whole genome shotgun (WGS) entry which is preliminary data.</text>
</comment>
<evidence type="ECO:0000256" key="6">
    <source>
        <dbReference type="ARBA" id="ARBA00022679"/>
    </source>
</evidence>
<dbReference type="GO" id="GO:0000155">
    <property type="term" value="F:phosphorelay sensor kinase activity"/>
    <property type="evidence" value="ECO:0007669"/>
    <property type="project" value="InterPro"/>
</dbReference>
<dbReference type="GO" id="GO:0005886">
    <property type="term" value="C:plasma membrane"/>
    <property type="evidence" value="ECO:0007669"/>
    <property type="project" value="UniProtKB-SubCell"/>
</dbReference>
<dbReference type="InterPro" id="IPR003594">
    <property type="entry name" value="HATPase_dom"/>
</dbReference>
<dbReference type="Gene3D" id="3.30.450.20">
    <property type="entry name" value="PAS domain"/>
    <property type="match status" value="1"/>
</dbReference>
<evidence type="ECO:0000256" key="3">
    <source>
        <dbReference type="ARBA" id="ARBA00012438"/>
    </source>
</evidence>
<dbReference type="EC" id="2.7.13.3" evidence="3"/>
<evidence type="ECO:0000256" key="9">
    <source>
        <dbReference type="ARBA" id="ARBA00022777"/>
    </source>
</evidence>
<evidence type="ECO:0000256" key="10">
    <source>
        <dbReference type="ARBA" id="ARBA00022840"/>
    </source>
</evidence>
<feature type="transmembrane region" description="Helical" evidence="14">
    <location>
        <begin position="311"/>
        <end position="334"/>
    </location>
</feature>
<dbReference type="SMART" id="SM00388">
    <property type="entry name" value="HisKA"/>
    <property type="match status" value="1"/>
</dbReference>
<feature type="domain" description="Histidine kinase" evidence="15">
    <location>
        <begin position="529"/>
        <end position="739"/>
    </location>
</feature>
<evidence type="ECO:0000256" key="4">
    <source>
        <dbReference type="ARBA" id="ARBA00022475"/>
    </source>
</evidence>
<evidence type="ECO:0000256" key="8">
    <source>
        <dbReference type="ARBA" id="ARBA00022741"/>
    </source>
</evidence>
<evidence type="ECO:0000313" key="18">
    <source>
        <dbReference type="EMBL" id="HFT92668.1"/>
    </source>
</evidence>
<feature type="domain" description="HAMP" evidence="17">
    <location>
        <begin position="335"/>
        <end position="387"/>
    </location>
</feature>
<dbReference type="SMART" id="SM00091">
    <property type="entry name" value="PAS"/>
    <property type="match status" value="1"/>
</dbReference>
<evidence type="ECO:0000256" key="7">
    <source>
        <dbReference type="ARBA" id="ARBA00022692"/>
    </source>
</evidence>
<reference evidence="18" key="1">
    <citation type="journal article" date="2020" name="mSystems">
        <title>Genome- and Community-Level Interaction Insights into Carbon Utilization and Element Cycling Functions of Hydrothermarchaeota in Hydrothermal Sediment.</title>
        <authorList>
            <person name="Zhou Z."/>
            <person name="Liu Y."/>
            <person name="Xu W."/>
            <person name="Pan J."/>
            <person name="Luo Z.H."/>
            <person name="Li M."/>
        </authorList>
    </citation>
    <scope>NUCLEOTIDE SEQUENCE [LARGE SCALE GENOMIC DNA]</scope>
    <source>
        <strain evidence="18">SpSt-902</strain>
    </source>
</reference>
<dbReference type="InterPro" id="IPR045671">
    <property type="entry name" value="NtrY-like_N"/>
</dbReference>
<dbReference type="Gene3D" id="3.30.565.10">
    <property type="entry name" value="Histidine kinase-like ATPase, C-terminal domain"/>
    <property type="match status" value="1"/>
</dbReference>
<keyword evidence="11 14" id="KW-1133">Transmembrane helix</keyword>
<dbReference type="SUPFAM" id="SSF47384">
    <property type="entry name" value="Homodimeric domain of signal transducing histidine kinase"/>
    <property type="match status" value="1"/>
</dbReference>
<keyword evidence="13 14" id="KW-0472">Membrane</keyword>
<protein>
    <recommendedName>
        <fullName evidence="3">histidine kinase</fullName>
        <ecNumber evidence="3">2.7.13.3</ecNumber>
    </recommendedName>
</protein>
<dbReference type="PANTHER" id="PTHR42878">
    <property type="entry name" value="TWO-COMPONENT HISTIDINE KINASE"/>
    <property type="match status" value="1"/>
</dbReference>
<dbReference type="InterPro" id="IPR003661">
    <property type="entry name" value="HisK_dim/P_dom"/>
</dbReference>
<evidence type="ECO:0000256" key="1">
    <source>
        <dbReference type="ARBA" id="ARBA00000085"/>
    </source>
</evidence>
<dbReference type="AlphaFoldDB" id="A0A7C3QVI7"/>
<evidence type="ECO:0000256" key="11">
    <source>
        <dbReference type="ARBA" id="ARBA00022989"/>
    </source>
</evidence>
<keyword evidence="4" id="KW-1003">Cell membrane</keyword>
<dbReference type="CDD" id="cd06225">
    <property type="entry name" value="HAMP"/>
    <property type="match status" value="1"/>
</dbReference>
<dbReference type="InterPro" id="IPR050351">
    <property type="entry name" value="BphY/WalK/GraS-like"/>
</dbReference>
<dbReference type="Gene3D" id="1.10.287.130">
    <property type="match status" value="1"/>
</dbReference>
<dbReference type="InterPro" id="IPR036097">
    <property type="entry name" value="HisK_dim/P_sf"/>
</dbReference>
<dbReference type="InterPro" id="IPR004358">
    <property type="entry name" value="Sig_transdc_His_kin-like_C"/>
</dbReference>
<keyword evidence="8" id="KW-0547">Nucleotide-binding</keyword>
<keyword evidence="10" id="KW-0067">ATP-binding</keyword>
<feature type="transmembrane region" description="Helical" evidence="14">
    <location>
        <begin position="48"/>
        <end position="76"/>
    </location>
</feature>
<evidence type="ECO:0000256" key="12">
    <source>
        <dbReference type="ARBA" id="ARBA00023012"/>
    </source>
</evidence>
<dbReference type="CDD" id="cd00075">
    <property type="entry name" value="HATPase"/>
    <property type="match status" value="1"/>
</dbReference>
<feature type="transmembrane region" description="Helical" evidence="14">
    <location>
        <begin position="96"/>
        <end position="118"/>
    </location>
</feature>
<evidence type="ECO:0000256" key="14">
    <source>
        <dbReference type="SAM" id="Phobius"/>
    </source>
</evidence>
<dbReference type="InterPro" id="IPR013767">
    <property type="entry name" value="PAS_fold"/>
</dbReference>
<dbReference type="PIRSF" id="PIRSF037532">
    <property type="entry name" value="STHK_NtrY"/>
    <property type="match status" value="1"/>
</dbReference>
<dbReference type="GO" id="GO:0006355">
    <property type="term" value="P:regulation of DNA-templated transcription"/>
    <property type="evidence" value="ECO:0007669"/>
    <property type="project" value="InterPro"/>
</dbReference>
<name>A0A7C3QVI7_9BACT</name>
<dbReference type="PROSITE" id="PS50885">
    <property type="entry name" value="HAMP"/>
    <property type="match status" value="1"/>
</dbReference>
<dbReference type="InterPro" id="IPR035965">
    <property type="entry name" value="PAS-like_dom_sf"/>
</dbReference>
<dbReference type="Pfam" id="PF00672">
    <property type="entry name" value="HAMP"/>
    <property type="match status" value="1"/>
</dbReference>
<proteinExistence type="predicted"/>
<dbReference type="GO" id="GO:0000156">
    <property type="term" value="F:phosphorelay response regulator activity"/>
    <property type="evidence" value="ECO:0007669"/>
    <property type="project" value="TreeGrafter"/>
</dbReference>
<comment type="catalytic activity">
    <reaction evidence="1">
        <text>ATP + protein L-histidine = ADP + protein N-phospho-L-histidine.</text>
        <dbReference type="EC" id="2.7.13.3"/>
    </reaction>
</comment>
<dbReference type="InterPro" id="IPR005467">
    <property type="entry name" value="His_kinase_dom"/>
</dbReference>
<dbReference type="SMART" id="SM00304">
    <property type="entry name" value="HAMP"/>
    <property type="match status" value="1"/>
</dbReference>
<gene>
    <name evidence="18" type="ORF">ENX03_01765</name>
</gene>
<dbReference type="Pfam" id="PF19312">
    <property type="entry name" value="NtrY_N"/>
    <property type="match status" value="1"/>
</dbReference>
<dbReference type="Pfam" id="PF00989">
    <property type="entry name" value="PAS"/>
    <property type="match status" value="1"/>
</dbReference>
<dbReference type="PANTHER" id="PTHR42878:SF7">
    <property type="entry name" value="SENSOR HISTIDINE KINASE GLRK"/>
    <property type="match status" value="1"/>
</dbReference>
<feature type="transmembrane region" description="Helical" evidence="14">
    <location>
        <begin position="18"/>
        <end position="36"/>
    </location>
</feature>
<dbReference type="PRINTS" id="PR00344">
    <property type="entry name" value="BCTRLSENSOR"/>
</dbReference>
<dbReference type="GO" id="GO:0030295">
    <property type="term" value="F:protein kinase activator activity"/>
    <property type="evidence" value="ECO:0007669"/>
    <property type="project" value="TreeGrafter"/>
</dbReference>
<dbReference type="InterPro" id="IPR036890">
    <property type="entry name" value="HATPase_C_sf"/>
</dbReference>
<dbReference type="NCBIfam" id="TIGR00229">
    <property type="entry name" value="sensory_box"/>
    <property type="match status" value="1"/>
</dbReference>
<dbReference type="SUPFAM" id="SSF55874">
    <property type="entry name" value="ATPase domain of HSP90 chaperone/DNA topoisomerase II/histidine kinase"/>
    <property type="match status" value="1"/>
</dbReference>
<accession>A0A7C3QVI7</accession>
<evidence type="ECO:0000259" key="15">
    <source>
        <dbReference type="PROSITE" id="PS50109"/>
    </source>
</evidence>
<keyword evidence="5" id="KW-0597">Phosphoprotein</keyword>
<dbReference type="InterPro" id="IPR003660">
    <property type="entry name" value="HAMP_dom"/>
</dbReference>
<dbReference type="SUPFAM" id="SSF158472">
    <property type="entry name" value="HAMP domain-like"/>
    <property type="match status" value="1"/>
</dbReference>
<dbReference type="GO" id="GO:0005524">
    <property type="term" value="F:ATP binding"/>
    <property type="evidence" value="ECO:0007669"/>
    <property type="project" value="UniProtKB-KW"/>
</dbReference>
<dbReference type="SMART" id="SM00387">
    <property type="entry name" value="HATPase_c"/>
    <property type="match status" value="1"/>
</dbReference>